<reference evidence="2" key="1">
    <citation type="submission" date="2021-01" db="EMBL/GenBank/DDBJ databases">
        <title>Whole genome shotgun sequence of Actinoplanes tereljensis NBRC 105297.</title>
        <authorList>
            <person name="Komaki H."/>
            <person name="Tamura T."/>
        </authorList>
    </citation>
    <scope>NUCLEOTIDE SEQUENCE</scope>
    <source>
        <strain evidence="2">NBRC 105297</strain>
    </source>
</reference>
<organism evidence="2 3">
    <name type="scientific">Paractinoplanes tereljensis</name>
    <dbReference type="NCBI Taxonomy" id="571912"/>
    <lineage>
        <taxon>Bacteria</taxon>
        <taxon>Bacillati</taxon>
        <taxon>Actinomycetota</taxon>
        <taxon>Actinomycetes</taxon>
        <taxon>Micromonosporales</taxon>
        <taxon>Micromonosporaceae</taxon>
        <taxon>Paractinoplanes</taxon>
    </lineage>
</organism>
<gene>
    <name evidence="2" type="ORF">Ate02nite_84320</name>
</gene>
<keyword evidence="3" id="KW-1185">Reference proteome</keyword>
<protein>
    <submittedName>
        <fullName evidence="2">Uncharacterized protein</fullName>
    </submittedName>
</protein>
<feature type="region of interest" description="Disordered" evidence="1">
    <location>
        <begin position="1"/>
        <end position="28"/>
    </location>
</feature>
<evidence type="ECO:0000313" key="3">
    <source>
        <dbReference type="Proteomes" id="UP000623608"/>
    </source>
</evidence>
<comment type="caution">
    <text evidence="2">The sequence shown here is derived from an EMBL/GenBank/DDBJ whole genome shotgun (WGS) entry which is preliminary data.</text>
</comment>
<proteinExistence type="predicted"/>
<name>A0A919TZA7_9ACTN</name>
<dbReference type="Proteomes" id="UP000623608">
    <property type="component" value="Unassembled WGS sequence"/>
</dbReference>
<dbReference type="EMBL" id="BOMY01000053">
    <property type="protein sequence ID" value="GIF25702.1"/>
    <property type="molecule type" value="Genomic_DNA"/>
</dbReference>
<accession>A0A919TZA7</accession>
<evidence type="ECO:0000313" key="2">
    <source>
        <dbReference type="EMBL" id="GIF25702.1"/>
    </source>
</evidence>
<dbReference type="AlphaFoldDB" id="A0A919TZA7"/>
<evidence type="ECO:0000256" key="1">
    <source>
        <dbReference type="SAM" id="MobiDB-lite"/>
    </source>
</evidence>
<dbReference type="RefSeq" id="WP_203813511.1">
    <property type="nucleotide sequence ID" value="NZ_BOMY01000053.1"/>
</dbReference>
<sequence>MPRFSPAGQPTPKKAVDHGQLQRGVVPESQPLPAIRGLAVKRMVVDGGALSEPLPWPPGTLITITVTGNLQAADDA</sequence>